<feature type="region of interest" description="Disordered" evidence="1">
    <location>
        <begin position="31"/>
        <end position="59"/>
    </location>
</feature>
<dbReference type="EMBL" id="CAJVCH010096917">
    <property type="protein sequence ID" value="CAG7723237.1"/>
    <property type="molecule type" value="Genomic_DNA"/>
</dbReference>
<proteinExistence type="predicted"/>
<evidence type="ECO:0000313" key="2">
    <source>
        <dbReference type="EMBL" id="CAG7723237.1"/>
    </source>
</evidence>
<protein>
    <submittedName>
        <fullName evidence="2">Uncharacterized protein</fullName>
    </submittedName>
</protein>
<keyword evidence="3" id="KW-1185">Reference proteome</keyword>
<sequence>MADLVKEIKEVVGRQCRDLEERVVMMVQKKREECTEEDLEHLRKSRGREPSGQTGSPLP</sequence>
<dbReference type="AlphaFoldDB" id="A0A8J2JQU9"/>
<feature type="non-terminal residue" evidence="2">
    <location>
        <position position="59"/>
    </location>
</feature>
<reference evidence="2" key="1">
    <citation type="submission" date="2021-06" db="EMBL/GenBank/DDBJ databases">
        <authorList>
            <person name="Hodson N. C."/>
            <person name="Mongue J. A."/>
            <person name="Jaron S. K."/>
        </authorList>
    </citation>
    <scope>NUCLEOTIDE SEQUENCE</scope>
</reference>
<organism evidence="2 3">
    <name type="scientific">Allacma fusca</name>
    <dbReference type="NCBI Taxonomy" id="39272"/>
    <lineage>
        <taxon>Eukaryota</taxon>
        <taxon>Metazoa</taxon>
        <taxon>Ecdysozoa</taxon>
        <taxon>Arthropoda</taxon>
        <taxon>Hexapoda</taxon>
        <taxon>Collembola</taxon>
        <taxon>Symphypleona</taxon>
        <taxon>Sminthuridae</taxon>
        <taxon>Allacma</taxon>
    </lineage>
</organism>
<gene>
    <name evidence="2" type="ORF">AFUS01_LOCUS12335</name>
</gene>
<accession>A0A8J2JQU9</accession>
<comment type="caution">
    <text evidence="2">The sequence shown here is derived from an EMBL/GenBank/DDBJ whole genome shotgun (WGS) entry which is preliminary data.</text>
</comment>
<name>A0A8J2JQU9_9HEXA</name>
<evidence type="ECO:0000313" key="3">
    <source>
        <dbReference type="Proteomes" id="UP000708208"/>
    </source>
</evidence>
<evidence type="ECO:0000256" key="1">
    <source>
        <dbReference type="SAM" id="MobiDB-lite"/>
    </source>
</evidence>
<dbReference type="Proteomes" id="UP000708208">
    <property type="component" value="Unassembled WGS sequence"/>
</dbReference>